<dbReference type="AlphaFoldDB" id="A0A2U9B6U2"/>
<evidence type="ECO:0000313" key="2">
    <source>
        <dbReference type="EMBL" id="AWO99654.1"/>
    </source>
</evidence>
<feature type="chain" id="PRO_5016038398" evidence="1">
    <location>
        <begin position="35"/>
        <end position="207"/>
    </location>
</feature>
<accession>A0A2U9B6U2</accession>
<protein>
    <submittedName>
        <fullName evidence="2">Uncharacterized protein</fullName>
    </submittedName>
</protein>
<dbReference type="Proteomes" id="UP000246464">
    <property type="component" value="Chromosome 4"/>
</dbReference>
<sequence>MAQMMRVVCDSLLHRVNWCVVVLLPVGLDICIRSECGSPDVWFSRRVVLQTCGPPDVWFSRHVDLQTCGSPDVWTSRRVDLQTCGSPDAWFSRRVVLQMCRPPDVWTSRRVDLQTCGPPDVRFSRRVDLQTCGPPDVRFSRRVDLQTHIPNVRGGESYCRVVEEEGIRNLLFSDLRLKEEVSIKLVRVLSPETHLSQVRSRDQSRVS</sequence>
<gene>
    <name evidence="2" type="ORF">SMAX5B_001414</name>
</gene>
<evidence type="ECO:0000256" key="1">
    <source>
        <dbReference type="SAM" id="SignalP"/>
    </source>
</evidence>
<feature type="signal peptide" evidence="1">
    <location>
        <begin position="1"/>
        <end position="34"/>
    </location>
</feature>
<proteinExistence type="predicted"/>
<dbReference type="EMBL" id="CP026246">
    <property type="protein sequence ID" value="AWO99654.1"/>
    <property type="molecule type" value="Genomic_DNA"/>
</dbReference>
<organism evidence="2 3">
    <name type="scientific">Scophthalmus maximus</name>
    <name type="common">Turbot</name>
    <name type="synonym">Psetta maxima</name>
    <dbReference type="NCBI Taxonomy" id="52904"/>
    <lineage>
        <taxon>Eukaryota</taxon>
        <taxon>Metazoa</taxon>
        <taxon>Chordata</taxon>
        <taxon>Craniata</taxon>
        <taxon>Vertebrata</taxon>
        <taxon>Euteleostomi</taxon>
        <taxon>Actinopterygii</taxon>
        <taxon>Neopterygii</taxon>
        <taxon>Teleostei</taxon>
        <taxon>Neoteleostei</taxon>
        <taxon>Acanthomorphata</taxon>
        <taxon>Carangaria</taxon>
        <taxon>Pleuronectiformes</taxon>
        <taxon>Pleuronectoidei</taxon>
        <taxon>Scophthalmidae</taxon>
        <taxon>Scophthalmus</taxon>
    </lineage>
</organism>
<keyword evidence="3" id="KW-1185">Reference proteome</keyword>
<name>A0A2U9B6U2_SCOMX</name>
<evidence type="ECO:0000313" key="3">
    <source>
        <dbReference type="Proteomes" id="UP000246464"/>
    </source>
</evidence>
<keyword evidence="1" id="KW-0732">Signal</keyword>
<reference evidence="2 3" key="1">
    <citation type="submission" date="2017-12" db="EMBL/GenBank/DDBJ databases">
        <title>Integrating genomic resources of turbot (Scophthalmus maximus) in depth evaluation of genetic and physical mapping variation across individuals.</title>
        <authorList>
            <person name="Martinez P."/>
        </authorList>
    </citation>
    <scope>NUCLEOTIDE SEQUENCE [LARGE SCALE GENOMIC DNA]</scope>
</reference>